<reference evidence="3" key="1">
    <citation type="submission" date="2018-06" db="EMBL/GenBank/DDBJ databases">
        <authorList>
            <person name="Zhirakovskaya E."/>
        </authorList>
    </citation>
    <scope>NUCLEOTIDE SEQUENCE</scope>
</reference>
<dbReference type="PANTHER" id="PTHR32125">
    <property type="entry name" value="2-C-METHYL-D-ERYTHRITOL 4-PHOSPHATE CYTIDYLYLTRANSFERASE, CHLOROPLASTIC"/>
    <property type="match status" value="1"/>
</dbReference>
<dbReference type="HAMAP" id="MF_00108">
    <property type="entry name" value="IspD"/>
    <property type="match status" value="1"/>
</dbReference>
<keyword evidence="1 3" id="KW-0808">Transferase</keyword>
<dbReference type="InterPro" id="IPR050088">
    <property type="entry name" value="IspD/TarI_cytidylyltransf_bact"/>
</dbReference>
<organism evidence="3">
    <name type="scientific">hydrothermal vent metagenome</name>
    <dbReference type="NCBI Taxonomy" id="652676"/>
    <lineage>
        <taxon>unclassified sequences</taxon>
        <taxon>metagenomes</taxon>
        <taxon>ecological metagenomes</taxon>
    </lineage>
</organism>
<dbReference type="GO" id="GO:0008299">
    <property type="term" value="P:isoprenoid biosynthetic process"/>
    <property type="evidence" value="ECO:0007669"/>
    <property type="project" value="InterPro"/>
</dbReference>
<dbReference type="InterPro" id="IPR001228">
    <property type="entry name" value="IspD"/>
</dbReference>
<name>A0A3B1E6B1_9ZZZZ</name>
<proteinExistence type="inferred from homology"/>
<evidence type="ECO:0000256" key="2">
    <source>
        <dbReference type="ARBA" id="ARBA00022695"/>
    </source>
</evidence>
<dbReference type="GO" id="GO:0050518">
    <property type="term" value="F:2-C-methyl-D-erythritol 4-phosphate cytidylyltransferase activity"/>
    <property type="evidence" value="ECO:0007669"/>
    <property type="project" value="UniProtKB-EC"/>
</dbReference>
<keyword evidence="2 3" id="KW-0548">Nucleotidyltransferase</keyword>
<dbReference type="Pfam" id="PF01128">
    <property type="entry name" value="IspD"/>
    <property type="match status" value="1"/>
</dbReference>
<evidence type="ECO:0000256" key="1">
    <source>
        <dbReference type="ARBA" id="ARBA00022679"/>
    </source>
</evidence>
<dbReference type="PANTHER" id="PTHR32125:SF4">
    <property type="entry name" value="2-C-METHYL-D-ERYTHRITOL 4-PHOSPHATE CYTIDYLYLTRANSFERASE, CHLOROPLASTIC"/>
    <property type="match status" value="1"/>
</dbReference>
<dbReference type="InterPro" id="IPR029044">
    <property type="entry name" value="Nucleotide-diphossugar_trans"/>
</dbReference>
<dbReference type="CDD" id="cd02516">
    <property type="entry name" value="CDP-ME_synthetase"/>
    <property type="match status" value="1"/>
</dbReference>
<evidence type="ECO:0000313" key="3">
    <source>
        <dbReference type="EMBL" id="VAX38637.1"/>
    </source>
</evidence>
<dbReference type="NCBIfam" id="TIGR00453">
    <property type="entry name" value="ispD"/>
    <property type="match status" value="1"/>
</dbReference>
<dbReference type="AlphaFoldDB" id="A0A3B1E6B1"/>
<accession>A0A3B1E6B1</accession>
<dbReference type="SUPFAM" id="SSF53448">
    <property type="entry name" value="Nucleotide-diphospho-sugar transferases"/>
    <property type="match status" value="1"/>
</dbReference>
<dbReference type="InterPro" id="IPR034683">
    <property type="entry name" value="IspD/TarI"/>
</dbReference>
<sequence>MSKFAVILPAAGKSTRFAEKNKRKKTFIELKGRPVWVRAAECFVNRNDVIQTIIVVAPDDFDWFKEKFRPNLAFMDIEIVAGGASRAESVQNGLSQVTANADFVAVHDAARPLITSQWIDDVFKKAEETGAAIPAIPIPGTIKQVNDKQTIEQTVPREKLWQAQTPQVFSRELLLKAFEKQDNFTATDEAQLVEQYGHAVSVVTGSPMNFKITTADDFKMAEAVLGHLPKPKGLSSLHPFADESPGFLD</sequence>
<dbReference type="FunFam" id="3.90.550.10:FF:000003">
    <property type="entry name" value="2-C-methyl-D-erythritol 4-phosphate cytidylyltransferase"/>
    <property type="match status" value="1"/>
</dbReference>
<dbReference type="EMBL" id="UOGL01000235">
    <property type="protein sequence ID" value="VAX38637.1"/>
    <property type="molecule type" value="Genomic_DNA"/>
</dbReference>
<dbReference type="EC" id="2.7.7.60" evidence="3"/>
<protein>
    <submittedName>
        <fullName evidence="3">2-C-methyl-D-erythritol 4-phosphate cytidylyltransferase</fullName>
        <ecNumber evidence="3">2.7.7.60</ecNumber>
    </submittedName>
</protein>
<dbReference type="Gene3D" id="3.90.550.10">
    <property type="entry name" value="Spore Coat Polysaccharide Biosynthesis Protein SpsA, Chain A"/>
    <property type="match status" value="1"/>
</dbReference>
<gene>
    <name evidence="3" type="ORF">MNBD_PLANCTO02-1508</name>
</gene>